<gene>
    <name evidence="2" type="ORF">PACLA_8A062814</name>
</gene>
<reference evidence="2" key="1">
    <citation type="submission" date="2020-04" db="EMBL/GenBank/DDBJ databases">
        <authorList>
            <person name="Alioto T."/>
            <person name="Alioto T."/>
            <person name="Gomez Garrido J."/>
        </authorList>
    </citation>
    <scope>NUCLEOTIDE SEQUENCE</scope>
    <source>
        <strain evidence="2">A484AB</strain>
    </source>
</reference>
<dbReference type="InterPro" id="IPR013087">
    <property type="entry name" value="Znf_C2H2_type"/>
</dbReference>
<evidence type="ECO:0000313" key="2">
    <source>
        <dbReference type="EMBL" id="CAB4025323.1"/>
    </source>
</evidence>
<dbReference type="Proteomes" id="UP001152795">
    <property type="component" value="Unassembled WGS sequence"/>
</dbReference>
<dbReference type="AlphaFoldDB" id="A0A7D9L531"/>
<keyword evidence="3" id="KW-1185">Reference proteome</keyword>
<dbReference type="PANTHER" id="PTHR33845:SF1">
    <property type="entry name" value="C2H2-TYPE DOMAIN-CONTAINING PROTEIN"/>
    <property type="match status" value="1"/>
</dbReference>
<dbReference type="EMBL" id="CACRXK020013543">
    <property type="protein sequence ID" value="CAB4025323.1"/>
    <property type="molecule type" value="Genomic_DNA"/>
</dbReference>
<dbReference type="PROSITE" id="PS50157">
    <property type="entry name" value="ZINC_FINGER_C2H2_2"/>
    <property type="match status" value="1"/>
</dbReference>
<feature type="compositionally biased region" description="Basic and acidic residues" evidence="1">
    <location>
        <begin position="296"/>
        <end position="305"/>
    </location>
</feature>
<evidence type="ECO:0000313" key="3">
    <source>
        <dbReference type="Proteomes" id="UP001152795"/>
    </source>
</evidence>
<organism evidence="2 3">
    <name type="scientific">Paramuricea clavata</name>
    <name type="common">Red gorgonian</name>
    <name type="synonym">Violescent sea-whip</name>
    <dbReference type="NCBI Taxonomy" id="317549"/>
    <lineage>
        <taxon>Eukaryota</taxon>
        <taxon>Metazoa</taxon>
        <taxon>Cnidaria</taxon>
        <taxon>Anthozoa</taxon>
        <taxon>Octocorallia</taxon>
        <taxon>Malacalcyonacea</taxon>
        <taxon>Plexauridae</taxon>
        <taxon>Paramuricea</taxon>
    </lineage>
</organism>
<accession>A0A7D9L531</accession>
<evidence type="ECO:0000256" key="1">
    <source>
        <dbReference type="SAM" id="MobiDB-lite"/>
    </source>
</evidence>
<sequence length="440" mass="50520">MDSCTQDWFSVLSLLENLLQVLHQSNVKISKVYLRSDEAGCYHNNFLPASLKDLGQRVGIKVMRYDFSEPQHGKDVCDRILCPMKHAIQKYCNEGHDILTASDMRRALLERPFEDTGIRVWKAFGIGEGRFLPFKDILINPQLSTNIQQEEEFSKKESRPVKPDERRNTEDGLFECSVVGCGKVFRSFEDLELHLDVGKDESIVQSESLYDQLRRDWAEKFLTIDCRKKSKNAGAVESMGAVSSDQNACENRMGWALSKSRAGSLRFSQNVRDYLTERFDLGEITGMKSNPSDVENDMRSARNERNEKRFTRDEWLTASQIKNFFSRLSAARKKHGNEKARVLMSDLESSEDEDLLAIAQDICDQELVDSILERLGVQHPIVYDVYNLCDYFKKDKLNVFSVKMLKSICKEFELPFKSKDLKSSLIEKVKDMLAGFTCNS</sequence>
<dbReference type="OrthoDB" id="6046219at2759"/>
<comment type="caution">
    <text evidence="2">The sequence shown here is derived from an EMBL/GenBank/DDBJ whole genome shotgun (WGS) entry which is preliminary data.</text>
</comment>
<name>A0A7D9L531_PARCT</name>
<feature type="region of interest" description="Disordered" evidence="1">
    <location>
        <begin position="286"/>
        <end position="305"/>
    </location>
</feature>
<protein>
    <submittedName>
        <fullName evidence="2">Uncharacterized protein</fullName>
    </submittedName>
</protein>
<dbReference type="PANTHER" id="PTHR33845">
    <property type="entry name" value="C2H2-TYPE DOMAIN-CONTAINING PROTEIN"/>
    <property type="match status" value="1"/>
</dbReference>
<proteinExistence type="predicted"/>